<dbReference type="PANTHER" id="PTHR45266">
    <property type="entry name" value="OXALOACETATE DECARBOXYLASE ALPHA CHAIN"/>
    <property type="match status" value="1"/>
</dbReference>
<evidence type="ECO:0000313" key="11">
    <source>
        <dbReference type="EMBL" id="MCB4821793.1"/>
    </source>
</evidence>
<keyword evidence="7 9" id="KW-0275">Fatty acid biosynthesis</keyword>
<evidence type="ECO:0000256" key="4">
    <source>
        <dbReference type="ARBA" id="ARBA00022516"/>
    </source>
</evidence>
<accession>A0A9X1IDM5</accession>
<evidence type="ECO:0000259" key="10">
    <source>
        <dbReference type="PROSITE" id="PS50968"/>
    </source>
</evidence>
<keyword evidence="4 9" id="KW-0444">Lipid biosynthesis</keyword>
<gene>
    <name evidence="11" type="primary">accB</name>
    <name evidence="11" type="ORF">LHA35_08620</name>
</gene>
<dbReference type="Proteomes" id="UP001139311">
    <property type="component" value="Unassembled WGS sequence"/>
</dbReference>
<dbReference type="InterPro" id="IPR000089">
    <property type="entry name" value="Biotin_lipoyl"/>
</dbReference>
<evidence type="ECO:0000313" key="12">
    <source>
        <dbReference type="Proteomes" id="UP001139311"/>
    </source>
</evidence>
<organism evidence="11 12">
    <name type="scientific">Roseicella aerolata</name>
    <dbReference type="NCBI Taxonomy" id="2883479"/>
    <lineage>
        <taxon>Bacteria</taxon>
        <taxon>Pseudomonadati</taxon>
        <taxon>Pseudomonadota</taxon>
        <taxon>Alphaproteobacteria</taxon>
        <taxon>Acetobacterales</taxon>
        <taxon>Roseomonadaceae</taxon>
        <taxon>Roseicella</taxon>
    </lineage>
</organism>
<protein>
    <recommendedName>
        <fullName evidence="3 9">Biotin carboxyl carrier protein of acetyl-CoA carboxylase</fullName>
    </recommendedName>
</protein>
<dbReference type="GO" id="GO:0003989">
    <property type="term" value="F:acetyl-CoA carboxylase activity"/>
    <property type="evidence" value="ECO:0007669"/>
    <property type="project" value="InterPro"/>
</dbReference>
<dbReference type="PROSITE" id="PS50968">
    <property type="entry name" value="BIOTINYL_LIPOYL"/>
    <property type="match status" value="1"/>
</dbReference>
<dbReference type="CDD" id="cd06850">
    <property type="entry name" value="biotinyl_domain"/>
    <property type="match status" value="1"/>
</dbReference>
<dbReference type="Pfam" id="PF00364">
    <property type="entry name" value="Biotin_lipoyl"/>
    <property type="match status" value="1"/>
</dbReference>
<proteinExistence type="predicted"/>
<keyword evidence="11" id="KW-0436">Ligase</keyword>
<dbReference type="InterPro" id="IPR001249">
    <property type="entry name" value="AcCoA_biotinCC"/>
</dbReference>
<keyword evidence="12" id="KW-1185">Reference proteome</keyword>
<evidence type="ECO:0000256" key="3">
    <source>
        <dbReference type="ARBA" id="ARBA00017562"/>
    </source>
</evidence>
<dbReference type="GO" id="GO:0006633">
    <property type="term" value="P:fatty acid biosynthetic process"/>
    <property type="evidence" value="ECO:0007669"/>
    <property type="project" value="UniProtKB-KW"/>
</dbReference>
<dbReference type="GO" id="GO:0009317">
    <property type="term" value="C:acetyl-CoA carboxylase complex"/>
    <property type="evidence" value="ECO:0007669"/>
    <property type="project" value="InterPro"/>
</dbReference>
<evidence type="ECO:0000256" key="8">
    <source>
        <dbReference type="ARBA" id="ARBA00023267"/>
    </source>
</evidence>
<dbReference type="Gene3D" id="2.40.50.100">
    <property type="match status" value="1"/>
</dbReference>
<dbReference type="PROSITE" id="PS00188">
    <property type="entry name" value="BIOTIN"/>
    <property type="match status" value="1"/>
</dbReference>
<reference evidence="11" key="1">
    <citation type="submission" date="2021-10" db="EMBL/GenBank/DDBJ databases">
        <title>Roseicella aerolatum sp. nov., isolated from aerosols of e-waste dismantling site.</title>
        <authorList>
            <person name="Qin T."/>
        </authorList>
    </citation>
    <scope>NUCLEOTIDE SEQUENCE</scope>
    <source>
        <strain evidence="11">GB24</strain>
    </source>
</reference>
<dbReference type="PRINTS" id="PR01071">
    <property type="entry name" value="ACOABIOTINCC"/>
</dbReference>
<dbReference type="InterPro" id="IPR001882">
    <property type="entry name" value="Biotin_BS"/>
</dbReference>
<evidence type="ECO:0000256" key="7">
    <source>
        <dbReference type="ARBA" id="ARBA00023160"/>
    </source>
</evidence>
<dbReference type="InterPro" id="IPR050709">
    <property type="entry name" value="Biotin_Carboxyl_Carrier/Decarb"/>
</dbReference>
<evidence type="ECO:0000256" key="2">
    <source>
        <dbReference type="ARBA" id="ARBA00005194"/>
    </source>
</evidence>
<dbReference type="InterPro" id="IPR011053">
    <property type="entry name" value="Single_hybrid_motif"/>
</dbReference>
<comment type="pathway">
    <text evidence="2 9">Lipid metabolism; fatty acid biosynthesis.</text>
</comment>
<dbReference type="NCBIfam" id="TIGR00531">
    <property type="entry name" value="BCCP"/>
    <property type="match status" value="1"/>
</dbReference>
<comment type="function">
    <text evidence="1 9">This protein is a component of the acetyl coenzyme A carboxylase complex; first, biotin carboxylase catalyzes the carboxylation of the carrier protein and then the transcarboxylase transfers the carboxyl group to form malonyl-CoA.</text>
</comment>
<dbReference type="PANTHER" id="PTHR45266:SF3">
    <property type="entry name" value="OXALOACETATE DECARBOXYLASE ALPHA CHAIN"/>
    <property type="match status" value="1"/>
</dbReference>
<feature type="domain" description="Lipoyl-binding" evidence="10">
    <location>
        <begin position="91"/>
        <end position="167"/>
    </location>
</feature>
<evidence type="ECO:0000256" key="6">
    <source>
        <dbReference type="ARBA" id="ARBA00023098"/>
    </source>
</evidence>
<dbReference type="SUPFAM" id="SSF51230">
    <property type="entry name" value="Single hybrid motif"/>
    <property type="match status" value="1"/>
</dbReference>
<name>A0A9X1IDM5_9PROT</name>
<evidence type="ECO:0000256" key="9">
    <source>
        <dbReference type="RuleBase" id="RU364072"/>
    </source>
</evidence>
<dbReference type="AlphaFoldDB" id="A0A9X1IDM5"/>
<evidence type="ECO:0000256" key="1">
    <source>
        <dbReference type="ARBA" id="ARBA00003761"/>
    </source>
</evidence>
<keyword evidence="6 9" id="KW-0443">Lipid metabolism</keyword>
<keyword evidence="8 9" id="KW-0092">Biotin</keyword>
<dbReference type="EMBL" id="JAJAQI010000010">
    <property type="protein sequence ID" value="MCB4821793.1"/>
    <property type="molecule type" value="Genomic_DNA"/>
</dbReference>
<keyword evidence="5 9" id="KW-0276">Fatty acid metabolism</keyword>
<comment type="caution">
    <text evidence="11">The sequence shown here is derived from an EMBL/GenBank/DDBJ whole genome shotgun (WGS) entry which is preliminary data.</text>
</comment>
<sequence>MSNGIQFDPEAIRALAQILKDTDLTEIELVEKDSRIRVARTLPAPAATPSVQMAWPAPMMGQPGPAQAPVPVAPAAAQAAAEETVDLSKHPGLVASPMVGVAYLSPEPGQPPFVTLGARVAQGQTLLLIEAMKTFNQIKAPKAGTVTRILIETGTPVEYGEPLMVVE</sequence>
<dbReference type="RefSeq" id="WP_226607061.1">
    <property type="nucleotide sequence ID" value="NZ_JAJAQI010000010.1"/>
</dbReference>
<evidence type="ECO:0000256" key="5">
    <source>
        <dbReference type="ARBA" id="ARBA00022832"/>
    </source>
</evidence>